<dbReference type="AlphaFoldDB" id="A0AAP8SMP6"/>
<dbReference type="RefSeq" id="WP_084198387.1">
    <property type="nucleotide sequence ID" value="NZ_BMYL01000003.1"/>
</dbReference>
<evidence type="ECO:0000313" key="9">
    <source>
        <dbReference type="Proteomes" id="UP000235162"/>
    </source>
</evidence>
<evidence type="ECO:0000256" key="2">
    <source>
        <dbReference type="ARBA" id="ARBA00009347"/>
    </source>
</evidence>
<dbReference type="Proteomes" id="UP000235162">
    <property type="component" value="Unassembled WGS sequence"/>
</dbReference>
<comment type="caution">
    <text evidence="8">The sequence shown here is derived from an EMBL/GenBank/DDBJ whole genome shotgun (WGS) entry which is preliminary data.</text>
</comment>
<dbReference type="PANTHER" id="PTHR43884:SF20">
    <property type="entry name" value="ACYL-COA DEHYDROGENASE FADE28"/>
    <property type="match status" value="1"/>
</dbReference>
<dbReference type="PANTHER" id="PTHR43884">
    <property type="entry name" value="ACYL-COA DEHYDROGENASE"/>
    <property type="match status" value="1"/>
</dbReference>
<keyword evidence="5" id="KW-0560">Oxidoreductase</keyword>
<dbReference type="InterPro" id="IPR037069">
    <property type="entry name" value="AcylCoA_DH/ox_N_sf"/>
</dbReference>
<evidence type="ECO:0000313" key="8">
    <source>
        <dbReference type="EMBL" id="PLW85621.1"/>
    </source>
</evidence>
<evidence type="ECO:0000256" key="4">
    <source>
        <dbReference type="ARBA" id="ARBA00022827"/>
    </source>
</evidence>
<dbReference type="CDD" id="cd00567">
    <property type="entry name" value="ACAD"/>
    <property type="match status" value="1"/>
</dbReference>
<name>A0AAP8SMP6_9GAMM</name>
<dbReference type="Pfam" id="PF02771">
    <property type="entry name" value="Acyl-CoA_dh_N"/>
    <property type="match status" value="1"/>
</dbReference>
<dbReference type="GO" id="GO:0050660">
    <property type="term" value="F:flavin adenine dinucleotide binding"/>
    <property type="evidence" value="ECO:0007669"/>
    <property type="project" value="InterPro"/>
</dbReference>
<evidence type="ECO:0000259" key="6">
    <source>
        <dbReference type="Pfam" id="PF00441"/>
    </source>
</evidence>
<evidence type="ECO:0000256" key="3">
    <source>
        <dbReference type="ARBA" id="ARBA00022630"/>
    </source>
</evidence>
<keyword evidence="9" id="KW-1185">Reference proteome</keyword>
<dbReference type="Gene3D" id="2.40.110.10">
    <property type="entry name" value="Butyryl-CoA Dehydrogenase, subunit A, domain 2"/>
    <property type="match status" value="1"/>
</dbReference>
<organism evidence="8 9">
    <name type="scientific">Halioglobus japonicus</name>
    <dbReference type="NCBI Taxonomy" id="930805"/>
    <lineage>
        <taxon>Bacteria</taxon>
        <taxon>Pseudomonadati</taxon>
        <taxon>Pseudomonadota</taxon>
        <taxon>Gammaproteobacteria</taxon>
        <taxon>Cellvibrionales</taxon>
        <taxon>Halieaceae</taxon>
        <taxon>Halioglobus</taxon>
    </lineage>
</organism>
<sequence>MDFTIAEELASVQQLAQQILNDFSDVEQLKAFDGEHVRFDSKLWEALAEAGLLGLDIPEPQGGTDLGFFALTALCEEVGRTAAPAPVVPVLVSAAGTLRRFGSDALKEQWLSAIAGGSIVTAALEEYGNEDPATPATSAKATEGGYAVSGTKICVSLADQAQRILLSANCDGQLIVALIDPKAAGVTLSPQLVTANELRHEIALDNVQVPAEDIVATGATAVDAMNWATQATRTALCASMLGLCDKMMRITGSYTSEREQFGRAIATFQSVSHRVADCYIDIECLRLVTQQAASLIDQGRPAEEAVTIAKIWCGDVAHRVSQASQHCHGGTGVDRDYPLFRYCLQARQIELSMGNSAQLTGQLGEEIAREFLAAS</sequence>
<gene>
    <name evidence="8" type="ORF">C0029_13475</name>
</gene>
<comment type="cofactor">
    <cofactor evidence="1">
        <name>FAD</name>
        <dbReference type="ChEBI" id="CHEBI:57692"/>
    </cofactor>
</comment>
<dbReference type="GO" id="GO:0003995">
    <property type="term" value="F:acyl-CoA dehydrogenase activity"/>
    <property type="evidence" value="ECO:0007669"/>
    <property type="project" value="TreeGrafter"/>
</dbReference>
<dbReference type="SUPFAM" id="SSF56645">
    <property type="entry name" value="Acyl-CoA dehydrogenase NM domain-like"/>
    <property type="match status" value="1"/>
</dbReference>
<evidence type="ECO:0000259" key="7">
    <source>
        <dbReference type="Pfam" id="PF02771"/>
    </source>
</evidence>
<feature type="domain" description="Acyl-CoA dehydrogenase/oxidase N-terminal" evidence="7">
    <location>
        <begin position="27"/>
        <end position="117"/>
    </location>
</feature>
<dbReference type="InterPro" id="IPR009075">
    <property type="entry name" value="AcylCo_DH/oxidase_C"/>
</dbReference>
<proteinExistence type="inferred from homology"/>
<dbReference type="InterPro" id="IPR013786">
    <property type="entry name" value="AcylCoA_DH/ox_N"/>
</dbReference>
<dbReference type="Gene3D" id="1.10.540.10">
    <property type="entry name" value="Acyl-CoA dehydrogenase/oxidase, N-terminal domain"/>
    <property type="match status" value="1"/>
</dbReference>
<comment type="similarity">
    <text evidence="2">Belongs to the acyl-CoA dehydrogenase family.</text>
</comment>
<keyword evidence="4" id="KW-0274">FAD</keyword>
<dbReference type="EMBL" id="PKUR01000003">
    <property type="protein sequence ID" value="PLW85621.1"/>
    <property type="molecule type" value="Genomic_DNA"/>
</dbReference>
<reference evidence="8 9" key="1">
    <citation type="submission" date="2018-01" db="EMBL/GenBank/DDBJ databases">
        <title>The draft genome sequence of Halioglobus japonicus S1-36.</title>
        <authorList>
            <person name="Du Z.-J."/>
            <person name="Shi M.-J."/>
        </authorList>
    </citation>
    <scope>NUCLEOTIDE SEQUENCE [LARGE SCALE GENOMIC DNA]</scope>
    <source>
        <strain evidence="8 9">S1-36</strain>
    </source>
</reference>
<evidence type="ECO:0000256" key="5">
    <source>
        <dbReference type="ARBA" id="ARBA00023002"/>
    </source>
</evidence>
<dbReference type="SUPFAM" id="SSF47203">
    <property type="entry name" value="Acyl-CoA dehydrogenase C-terminal domain-like"/>
    <property type="match status" value="1"/>
</dbReference>
<feature type="domain" description="Acyl-CoA dehydrogenase/oxidase C-terminal" evidence="6">
    <location>
        <begin position="224"/>
        <end position="366"/>
    </location>
</feature>
<keyword evidence="3" id="KW-0285">Flavoprotein</keyword>
<evidence type="ECO:0000256" key="1">
    <source>
        <dbReference type="ARBA" id="ARBA00001974"/>
    </source>
</evidence>
<accession>A0AAP8SMP6</accession>
<dbReference type="InterPro" id="IPR036250">
    <property type="entry name" value="AcylCo_DH-like_C"/>
</dbReference>
<dbReference type="Pfam" id="PF00441">
    <property type="entry name" value="Acyl-CoA_dh_1"/>
    <property type="match status" value="1"/>
</dbReference>
<protein>
    <submittedName>
        <fullName evidence="8">Acyl-CoA dehydrogenase</fullName>
    </submittedName>
</protein>
<dbReference type="InterPro" id="IPR046373">
    <property type="entry name" value="Acyl-CoA_Oxase/DH_mid-dom_sf"/>
</dbReference>
<dbReference type="InterPro" id="IPR009100">
    <property type="entry name" value="AcylCoA_DH/oxidase_NM_dom_sf"/>
</dbReference>
<dbReference type="KEGG" id="hja:BST95_04910"/>
<dbReference type="Gene3D" id="1.20.140.10">
    <property type="entry name" value="Butyryl-CoA Dehydrogenase, subunit A, domain 3"/>
    <property type="match status" value="1"/>
</dbReference>